<dbReference type="AlphaFoldDB" id="A0AAE0HTK4"/>
<proteinExistence type="inferred from homology"/>
<name>A0AAE0HTK4_9PEZI</name>
<keyword evidence="3" id="KW-0479">Metal-binding</keyword>
<dbReference type="InterPro" id="IPR001128">
    <property type="entry name" value="Cyt_P450"/>
</dbReference>
<dbReference type="Gene3D" id="1.10.630.10">
    <property type="entry name" value="Cytochrome P450"/>
    <property type="match status" value="1"/>
</dbReference>
<sequence>MDIRLTAILSLSETAAWTAISYQKLRAVPTIAFVNQFLLYFAVQYSILKFYRVVVYSHFVSPTRNIPSPKDNHPLIGQFGKLLTSPSPLEHYLKWHEQWPREPFVRYLTFGNLEMLQVNTPEAFKEVLQTHAYSFKKPDLLYRLVGDFMGNGLGFVEGAEHKRQRRVLNEALALSNLRNIFPVFQNKAEQLTEFFDEKIGGDKESVVDFVDCCWRWGLDTAGVTILGVELGHLLVTDDPKWNFLACYRRVLSPPKLSAVISFVNTAVPVRMFLPIEANLGYLRAARQLKEMMRQVVRQRIKDIGNDGQDEGNSRDLLSMMIEVGRTGYNGTKEEFSEENLVDQSLTFLGAGHETVAGMMVWSAYVLGTRQASPTWEDIDRLHYLDNFCKEVLRVYCPALHLSREALTDLTICGVFIPKGTLLMILRAVANLSKAVWGPDADKFIPERWDNLTGGAASPYAFQSFLTGPRICIGRTFGFMEAKANLVEVLSKFRLSESPELEALGGRPPPLKNPTITLLLRDGRMPVKLERI</sequence>
<dbReference type="SUPFAM" id="SSF48264">
    <property type="entry name" value="Cytochrome P450"/>
    <property type="match status" value="1"/>
</dbReference>
<accession>A0AAE0HTK4</accession>
<keyword evidence="4" id="KW-0408">Iron</keyword>
<dbReference type="PANTHER" id="PTHR24305">
    <property type="entry name" value="CYTOCHROME P450"/>
    <property type="match status" value="1"/>
</dbReference>
<reference evidence="5" key="2">
    <citation type="submission" date="2023-06" db="EMBL/GenBank/DDBJ databases">
        <authorList>
            <consortium name="Lawrence Berkeley National Laboratory"/>
            <person name="Haridas S."/>
            <person name="Hensen N."/>
            <person name="Bonometti L."/>
            <person name="Westerberg I."/>
            <person name="Brannstrom I.O."/>
            <person name="Guillou S."/>
            <person name="Cros-Aarteil S."/>
            <person name="Calhoun S."/>
            <person name="Kuo A."/>
            <person name="Mondo S."/>
            <person name="Pangilinan J."/>
            <person name="Riley R."/>
            <person name="Labutti K."/>
            <person name="Andreopoulos B."/>
            <person name="Lipzen A."/>
            <person name="Chen C."/>
            <person name="Yanf M."/>
            <person name="Daum C."/>
            <person name="Ng V."/>
            <person name="Clum A."/>
            <person name="Steindorff A."/>
            <person name="Ohm R."/>
            <person name="Martin F."/>
            <person name="Silar P."/>
            <person name="Natvig D."/>
            <person name="Lalanne C."/>
            <person name="Gautier V."/>
            <person name="Ament-Velasquez S.L."/>
            <person name="Kruys A."/>
            <person name="Hutchinson M.I."/>
            <person name="Powell A.J."/>
            <person name="Barry K."/>
            <person name="Miller A.N."/>
            <person name="Grigoriev I.V."/>
            <person name="Debuchy R."/>
            <person name="Gladieux P."/>
            <person name="Thoren M.H."/>
            <person name="Johannesson H."/>
        </authorList>
    </citation>
    <scope>NUCLEOTIDE SEQUENCE</scope>
    <source>
        <strain evidence="5">CBS 118394</strain>
    </source>
</reference>
<dbReference type="GO" id="GO:0020037">
    <property type="term" value="F:heme binding"/>
    <property type="evidence" value="ECO:0007669"/>
    <property type="project" value="InterPro"/>
</dbReference>
<dbReference type="GO" id="GO:0005506">
    <property type="term" value="F:iron ion binding"/>
    <property type="evidence" value="ECO:0007669"/>
    <property type="project" value="InterPro"/>
</dbReference>
<dbReference type="InterPro" id="IPR036396">
    <property type="entry name" value="Cyt_P450_sf"/>
</dbReference>
<evidence type="ECO:0000313" key="6">
    <source>
        <dbReference type="Proteomes" id="UP001283341"/>
    </source>
</evidence>
<keyword evidence="6" id="KW-1185">Reference proteome</keyword>
<evidence type="ECO:0000256" key="1">
    <source>
        <dbReference type="ARBA" id="ARBA00010617"/>
    </source>
</evidence>
<dbReference type="InterPro" id="IPR050121">
    <property type="entry name" value="Cytochrome_P450_monoxygenase"/>
</dbReference>
<organism evidence="5 6">
    <name type="scientific">Apodospora peruviana</name>
    <dbReference type="NCBI Taxonomy" id="516989"/>
    <lineage>
        <taxon>Eukaryota</taxon>
        <taxon>Fungi</taxon>
        <taxon>Dikarya</taxon>
        <taxon>Ascomycota</taxon>
        <taxon>Pezizomycotina</taxon>
        <taxon>Sordariomycetes</taxon>
        <taxon>Sordariomycetidae</taxon>
        <taxon>Sordariales</taxon>
        <taxon>Lasiosphaeriaceae</taxon>
        <taxon>Apodospora</taxon>
    </lineage>
</organism>
<gene>
    <name evidence="5" type="ORF">B0H66DRAFT_595931</name>
</gene>
<comment type="similarity">
    <text evidence="1">Belongs to the cytochrome P450 family.</text>
</comment>
<keyword evidence="2" id="KW-0349">Heme</keyword>
<evidence type="ECO:0000313" key="5">
    <source>
        <dbReference type="EMBL" id="KAK3312357.1"/>
    </source>
</evidence>
<dbReference type="GO" id="GO:0016705">
    <property type="term" value="F:oxidoreductase activity, acting on paired donors, with incorporation or reduction of molecular oxygen"/>
    <property type="evidence" value="ECO:0007669"/>
    <property type="project" value="InterPro"/>
</dbReference>
<dbReference type="EMBL" id="JAUEDM010000009">
    <property type="protein sequence ID" value="KAK3312357.1"/>
    <property type="molecule type" value="Genomic_DNA"/>
</dbReference>
<dbReference type="Pfam" id="PF00067">
    <property type="entry name" value="p450"/>
    <property type="match status" value="1"/>
</dbReference>
<dbReference type="Proteomes" id="UP001283341">
    <property type="component" value="Unassembled WGS sequence"/>
</dbReference>
<evidence type="ECO:0000256" key="3">
    <source>
        <dbReference type="ARBA" id="ARBA00022723"/>
    </source>
</evidence>
<reference evidence="5" key="1">
    <citation type="journal article" date="2023" name="Mol. Phylogenet. Evol.">
        <title>Genome-scale phylogeny and comparative genomics of the fungal order Sordariales.</title>
        <authorList>
            <person name="Hensen N."/>
            <person name="Bonometti L."/>
            <person name="Westerberg I."/>
            <person name="Brannstrom I.O."/>
            <person name="Guillou S."/>
            <person name="Cros-Aarteil S."/>
            <person name="Calhoun S."/>
            <person name="Haridas S."/>
            <person name="Kuo A."/>
            <person name="Mondo S."/>
            <person name="Pangilinan J."/>
            <person name="Riley R."/>
            <person name="LaButti K."/>
            <person name="Andreopoulos B."/>
            <person name="Lipzen A."/>
            <person name="Chen C."/>
            <person name="Yan M."/>
            <person name="Daum C."/>
            <person name="Ng V."/>
            <person name="Clum A."/>
            <person name="Steindorff A."/>
            <person name="Ohm R.A."/>
            <person name="Martin F."/>
            <person name="Silar P."/>
            <person name="Natvig D.O."/>
            <person name="Lalanne C."/>
            <person name="Gautier V."/>
            <person name="Ament-Velasquez S.L."/>
            <person name="Kruys A."/>
            <person name="Hutchinson M.I."/>
            <person name="Powell A.J."/>
            <person name="Barry K."/>
            <person name="Miller A.N."/>
            <person name="Grigoriev I.V."/>
            <person name="Debuchy R."/>
            <person name="Gladieux P."/>
            <person name="Hiltunen Thoren M."/>
            <person name="Johannesson H."/>
        </authorList>
    </citation>
    <scope>NUCLEOTIDE SEQUENCE</scope>
    <source>
        <strain evidence="5">CBS 118394</strain>
    </source>
</reference>
<dbReference type="GO" id="GO:0004497">
    <property type="term" value="F:monooxygenase activity"/>
    <property type="evidence" value="ECO:0007669"/>
    <property type="project" value="InterPro"/>
</dbReference>
<comment type="caution">
    <text evidence="5">The sequence shown here is derived from an EMBL/GenBank/DDBJ whole genome shotgun (WGS) entry which is preliminary data.</text>
</comment>
<evidence type="ECO:0000256" key="4">
    <source>
        <dbReference type="ARBA" id="ARBA00023004"/>
    </source>
</evidence>
<evidence type="ECO:0000256" key="2">
    <source>
        <dbReference type="ARBA" id="ARBA00022617"/>
    </source>
</evidence>
<dbReference type="PANTHER" id="PTHR24305:SF166">
    <property type="entry name" value="CYTOCHROME P450 12A4, MITOCHONDRIAL-RELATED"/>
    <property type="match status" value="1"/>
</dbReference>
<protein>
    <submittedName>
        <fullName evidence="5">Cytochrome P450 3A5</fullName>
    </submittedName>
</protein>